<organism evidence="1">
    <name type="scientific">marine metagenome</name>
    <dbReference type="NCBI Taxonomy" id="408172"/>
    <lineage>
        <taxon>unclassified sequences</taxon>
        <taxon>metagenomes</taxon>
        <taxon>ecological metagenomes</taxon>
    </lineage>
</organism>
<proteinExistence type="predicted"/>
<dbReference type="EMBL" id="UINC01077936">
    <property type="protein sequence ID" value="SVC18529.1"/>
    <property type="molecule type" value="Genomic_DNA"/>
</dbReference>
<protein>
    <submittedName>
        <fullName evidence="1">Uncharacterized protein</fullName>
    </submittedName>
</protein>
<dbReference type="AlphaFoldDB" id="A0A382K304"/>
<sequence length="92" mass="10272">VTRATTWNEHEGDVAWLTDGIVPPTVGARAFQWDTKGVLVFAWQVMQPVARIRIRVGDVANDYQVALMLAAICRPKAPRGIRKASRRRVSTT</sequence>
<feature type="non-terminal residue" evidence="1">
    <location>
        <position position="92"/>
    </location>
</feature>
<reference evidence="1" key="1">
    <citation type="submission" date="2018-05" db="EMBL/GenBank/DDBJ databases">
        <authorList>
            <person name="Lanie J.A."/>
            <person name="Ng W.-L."/>
            <person name="Kazmierczak K.M."/>
            <person name="Andrzejewski T.M."/>
            <person name="Davidsen T.M."/>
            <person name="Wayne K.J."/>
            <person name="Tettelin H."/>
            <person name="Glass J.I."/>
            <person name="Rusch D."/>
            <person name="Podicherti R."/>
            <person name="Tsui H.-C.T."/>
            <person name="Winkler M.E."/>
        </authorList>
    </citation>
    <scope>NUCLEOTIDE SEQUENCE</scope>
</reference>
<evidence type="ECO:0000313" key="1">
    <source>
        <dbReference type="EMBL" id="SVC18529.1"/>
    </source>
</evidence>
<accession>A0A382K304</accession>
<name>A0A382K304_9ZZZZ</name>
<feature type="non-terminal residue" evidence="1">
    <location>
        <position position="1"/>
    </location>
</feature>
<gene>
    <name evidence="1" type="ORF">METZ01_LOCUS271383</name>
</gene>